<evidence type="ECO:0000256" key="1">
    <source>
        <dbReference type="SAM" id="MobiDB-lite"/>
    </source>
</evidence>
<organism evidence="2">
    <name type="scientific">Anguilla anguilla</name>
    <name type="common">European freshwater eel</name>
    <name type="synonym">Muraena anguilla</name>
    <dbReference type="NCBI Taxonomy" id="7936"/>
    <lineage>
        <taxon>Eukaryota</taxon>
        <taxon>Metazoa</taxon>
        <taxon>Chordata</taxon>
        <taxon>Craniata</taxon>
        <taxon>Vertebrata</taxon>
        <taxon>Euteleostomi</taxon>
        <taxon>Actinopterygii</taxon>
        <taxon>Neopterygii</taxon>
        <taxon>Teleostei</taxon>
        <taxon>Anguilliformes</taxon>
        <taxon>Anguillidae</taxon>
        <taxon>Anguilla</taxon>
    </lineage>
</organism>
<proteinExistence type="predicted"/>
<evidence type="ECO:0000313" key="2">
    <source>
        <dbReference type="EMBL" id="JAH04663.1"/>
    </source>
</evidence>
<reference evidence="2" key="1">
    <citation type="submission" date="2014-11" db="EMBL/GenBank/DDBJ databases">
        <authorList>
            <person name="Amaro Gonzalez C."/>
        </authorList>
    </citation>
    <scope>NUCLEOTIDE SEQUENCE</scope>
</reference>
<protein>
    <submittedName>
        <fullName evidence="2">Uncharacterized protein</fullName>
    </submittedName>
</protein>
<name>A0A0E9PLE4_ANGAN</name>
<accession>A0A0E9PLE4</accession>
<dbReference type="AlphaFoldDB" id="A0A0E9PLE4"/>
<reference evidence="2" key="2">
    <citation type="journal article" date="2015" name="Fish Shellfish Immunol.">
        <title>Early steps in the European eel (Anguilla anguilla)-Vibrio vulnificus interaction in the gills: Role of the RtxA13 toxin.</title>
        <authorList>
            <person name="Callol A."/>
            <person name="Pajuelo D."/>
            <person name="Ebbesson L."/>
            <person name="Teles M."/>
            <person name="MacKenzie S."/>
            <person name="Amaro C."/>
        </authorList>
    </citation>
    <scope>NUCLEOTIDE SEQUENCE</scope>
</reference>
<dbReference type="EMBL" id="GBXM01103914">
    <property type="protein sequence ID" value="JAH04663.1"/>
    <property type="molecule type" value="Transcribed_RNA"/>
</dbReference>
<sequence length="97" mass="10488">MQAFGHMIGVQGVMELVGGSANQVIGHVSHKLSHPVSTGRSGQRGGMRNLQKDPGNTAVGKLMGCNHKNHFPIISKPGFSTGGWLKIWPDFLYNNYT</sequence>
<feature type="region of interest" description="Disordered" evidence="1">
    <location>
        <begin position="32"/>
        <end position="55"/>
    </location>
</feature>